<sequence>MSQFHSTVSRRDFMKGLGIAGIGVGAAAAISPKFHDIDELMSTSAKHNLPWYVKEVDNPTVEIDWTILDYSKPFTAYKSPTEISAKISASRAQRRKDGILQNMDRSSQRLLAISDSLRDRDLGSSYDWRGWDVDKSGHSPTAIGVPKFEGTPEENYRTLASASHYFGSPHLGVVQIDANIKKLMGDSIKTYADIDQATSDRTTLPNKCKWLITQMVVQNHQADKFAGGVDESGPNKGYPGTAHHAAGFMAYFDGAILQHRLQTYIKALGYQALSAGPLNVPAGILAGMTEESRATMGISPEYGLGLRKMNTLITDMPLAVTKPIDAGLMRFCQTCKICSEACPSSAQSMETEPFWEPVCGNREGSKKWHINWKNCIDFGAPQDCGLCHTNCPANAINSAAASIHKTVGAVMSTTSVFNGFFASMDRLFGYERPLSEDTWWNRDLTTYKRDVILGVSTQ</sequence>
<evidence type="ECO:0000256" key="2">
    <source>
        <dbReference type="ARBA" id="ARBA00022475"/>
    </source>
</evidence>
<keyword evidence="6" id="KW-0408">Iron</keyword>
<dbReference type="Proteomes" id="UP000185934">
    <property type="component" value="Chromosome"/>
</dbReference>
<dbReference type="Gene3D" id="3.30.70.20">
    <property type="match status" value="1"/>
</dbReference>
<keyword evidence="4" id="KW-0479">Metal-binding</keyword>
<dbReference type="InterPro" id="IPR017896">
    <property type="entry name" value="4Fe4S_Fe-S-bd"/>
</dbReference>
<dbReference type="InterPro" id="IPR017900">
    <property type="entry name" value="4Fe4S_Fe_S_CS"/>
</dbReference>
<dbReference type="GO" id="GO:0005886">
    <property type="term" value="C:plasma membrane"/>
    <property type="evidence" value="ECO:0007669"/>
    <property type="project" value="UniProtKB-SubCell"/>
</dbReference>
<evidence type="ECO:0000256" key="1">
    <source>
        <dbReference type="ARBA" id="ARBA00004236"/>
    </source>
</evidence>
<evidence type="ECO:0000256" key="9">
    <source>
        <dbReference type="ARBA" id="ARBA00029374"/>
    </source>
</evidence>
<dbReference type="NCBIfam" id="TIGR01409">
    <property type="entry name" value="TAT_signal_seq"/>
    <property type="match status" value="1"/>
</dbReference>
<evidence type="ECO:0000256" key="3">
    <source>
        <dbReference type="ARBA" id="ARBA00022485"/>
    </source>
</evidence>
<dbReference type="GO" id="GO:0046872">
    <property type="term" value="F:metal ion binding"/>
    <property type="evidence" value="ECO:0007669"/>
    <property type="project" value="UniProtKB-KW"/>
</dbReference>
<evidence type="ECO:0000313" key="11">
    <source>
        <dbReference type="EMBL" id="APV43865.1"/>
    </source>
</evidence>
<evidence type="ECO:0000256" key="8">
    <source>
        <dbReference type="ARBA" id="ARBA00023136"/>
    </source>
</evidence>
<evidence type="ECO:0000256" key="5">
    <source>
        <dbReference type="ARBA" id="ARBA00022729"/>
    </source>
</evidence>
<dbReference type="STRING" id="1839801.Dform_00510"/>
<name>A0A1P8F607_9CHLR</name>
<dbReference type="AlphaFoldDB" id="A0A1P8F607"/>
<dbReference type="NCBIfam" id="TIGR02486">
    <property type="entry name" value="RDH"/>
    <property type="match status" value="1"/>
</dbReference>
<dbReference type="InterPro" id="IPR006311">
    <property type="entry name" value="TAT_signal"/>
</dbReference>
<feature type="domain" description="4Fe-4S ferredoxin-type" evidence="10">
    <location>
        <begin position="320"/>
        <end position="352"/>
    </location>
</feature>
<dbReference type="KEGG" id="dfo:Dform_00510"/>
<dbReference type="PROSITE" id="PS51379">
    <property type="entry name" value="4FE4S_FER_2"/>
    <property type="match status" value="2"/>
</dbReference>
<organism evidence="11 12">
    <name type="scientific">Dehalogenimonas formicexedens</name>
    <dbReference type="NCBI Taxonomy" id="1839801"/>
    <lineage>
        <taxon>Bacteria</taxon>
        <taxon>Bacillati</taxon>
        <taxon>Chloroflexota</taxon>
        <taxon>Dehalococcoidia</taxon>
        <taxon>Dehalococcoidales</taxon>
        <taxon>Dehalococcoidaceae</taxon>
        <taxon>Dehalogenimonas</taxon>
    </lineage>
</organism>
<evidence type="ECO:0000256" key="6">
    <source>
        <dbReference type="ARBA" id="ARBA00023004"/>
    </source>
</evidence>
<keyword evidence="5" id="KW-0732">Signal</keyword>
<evidence type="ECO:0000256" key="7">
    <source>
        <dbReference type="ARBA" id="ARBA00023014"/>
    </source>
</evidence>
<comment type="subcellular location">
    <subcellularLocation>
        <location evidence="1">Cell membrane</location>
    </subcellularLocation>
</comment>
<dbReference type="GO" id="GO:0051539">
    <property type="term" value="F:4 iron, 4 sulfur cluster binding"/>
    <property type="evidence" value="ECO:0007669"/>
    <property type="project" value="UniProtKB-KW"/>
</dbReference>
<evidence type="ECO:0000313" key="12">
    <source>
        <dbReference type="Proteomes" id="UP000185934"/>
    </source>
</evidence>
<dbReference type="OrthoDB" id="9803192at2"/>
<keyword evidence="2" id="KW-1003">Cell membrane</keyword>
<proteinExistence type="predicted"/>
<keyword evidence="8" id="KW-0472">Membrane</keyword>
<dbReference type="RefSeq" id="WP_158513509.1">
    <property type="nucleotide sequence ID" value="NZ_CP018258.1"/>
</dbReference>
<dbReference type="InterPro" id="IPR012832">
    <property type="entry name" value="RDH"/>
</dbReference>
<evidence type="ECO:0000259" key="10">
    <source>
        <dbReference type="PROSITE" id="PS51379"/>
    </source>
</evidence>
<dbReference type="SUPFAM" id="SSF54862">
    <property type="entry name" value="4Fe-4S ferredoxins"/>
    <property type="match status" value="1"/>
</dbReference>
<feature type="domain" description="4Fe-4S ferredoxin-type" evidence="10">
    <location>
        <begin position="366"/>
        <end position="401"/>
    </location>
</feature>
<reference evidence="12" key="1">
    <citation type="submission" date="2016-11" db="EMBL/GenBank/DDBJ databases">
        <title>Dehalogenimonas formicexedens sp. nov., a chlorinated alkane respiring bacterium isolated from contaminated groundwater.</title>
        <authorList>
            <person name="Key T.A."/>
            <person name="Bowman K.S."/>
            <person name="Lee I."/>
            <person name="Chun J."/>
            <person name="Albuquerque L."/>
            <person name="da Costa M.S."/>
            <person name="Rainey F.A."/>
            <person name="Moe W.M."/>
        </authorList>
    </citation>
    <scope>NUCLEOTIDE SEQUENCE [LARGE SCALE GENOMIC DNA]</scope>
    <source>
        <strain evidence="12">NSZ-14</strain>
    </source>
</reference>
<gene>
    <name evidence="11" type="ORF">Dform_00510</name>
</gene>
<keyword evidence="3" id="KW-0004">4Fe-4S</keyword>
<keyword evidence="7" id="KW-0411">Iron-sulfur</keyword>
<dbReference type="EMBL" id="CP018258">
    <property type="protein sequence ID" value="APV43865.1"/>
    <property type="molecule type" value="Genomic_DNA"/>
</dbReference>
<keyword evidence="12" id="KW-1185">Reference proteome</keyword>
<accession>A0A1P8F607</accession>
<protein>
    <submittedName>
        <fullName evidence="11">Reductive dehalogenase</fullName>
    </submittedName>
</protein>
<dbReference type="PROSITE" id="PS00198">
    <property type="entry name" value="4FE4S_FER_1"/>
    <property type="match status" value="1"/>
</dbReference>
<dbReference type="PROSITE" id="PS51318">
    <property type="entry name" value="TAT"/>
    <property type="match status" value="1"/>
</dbReference>
<comment type="cofactor">
    <cofactor evidence="9">
        <name>corrinoid</name>
        <dbReference type="ChEBI" id="CHEBI:33913"/>
    </cofactor>
</comment>
<dbReference type="InterPro" id="IPR019546">
    <property type="entry name" value="TAT_signal_bac_arc"/>
</dbReference>
<evidence type="ECO:0000256" key="4">
    <source>
        <dbReference type="ARBA" id="ARBA00022723"/>
    </source>
</evidence>